<name>G0EGJ2_PYRF1</name>
<dbReference type="Proteomes" id="UP000001037">
    <property type="component" value="Chromosome"/>
</dbReference>
<sequence length="387" mass="42132">MRIVGREVELRRLEELVEERGSRLVTVLVGPSGIGKSTLASSLRERLDPRAYLVVYLQLLEPVRDVRLLAGRLVSSLEGVGGLARRALVEAVASILREKMGVDLGRVAPPRTPLEVIGDALSAAVERCEREGVKLVLVIDEAQNLITGLGLHVWSFVKLLATLQEQHPYSFRALLVTSDYGLYETLYREAPGVDYLDTFYLGEMTRVDARSLAEALNAREHDELLDVVGGHPALIQEVLASSSPRAAYRRRLRAYKRAVLEALAAARRGEARDVLMRLVEGPMPLEEAYSLPPEHHSLLKHLTRLNVLQLGCGEYLGVYEWNRECGEVDTRVEVEEGVGECGGGGPCGALDSIAPANRVALAALASLTGAAGPTWLREAIGRGIPGA</sequence>
<protein>
    <submittedName>
        <fullName evidence="2">AAA ATPase</fullName>
    </submittedName>
</protein>
<dbReference type="KEGG" id="pfm:Pyrfu_0495"/>
<dbReference type="GeneID" id="11140142"/>
<dbReference type="SUPFAM" id="SSF52540">
    <property type="entry name" value="P-loop containing nucleoside triphosphate hydrolases"/>
    <property type="match status" value="2"/>
</dbReference>
<dbReference type="AlphaFoldDB" id="G0EGJ2"/>
<feature type="domain" description="AAA+ ATPase" evidence="1">
    <location>
        <begin position="22"/>
        <end position="188"/>
    </location>
</feature>
<dbReference type="InterPro" id="IPR011579">
    <property type="entry name" value="ATPase_dom"/>
</dbReference>
<dbReference type="Gene3D" id="3.40.50.300">
    <property type="entry name" value="P-loop containing nucleotide triphosphate hydrolases"/>
    <property type="match status" value="1"/>
</dbReference>
<dbReference type="PANTHER" id="PTHR37096:SF1">
    <property type="entry name" value="AAA+ ATPASE DOMAIN-CONTAINING PROTEIN"/>
    <property type="match status" value="1"/>
</dbReference>
<evidence type="ECO:0000259" key="1">
    <source>
        <dbReference type="SMART" id="SM00382"/>
    </source>
</evidence>
<dbReference type="InParanoid" id="G0EGJ2"/>
<dbReference type="SMART" id="SM00382">
    <property type="entry name" value="AAA"/>
    <property type="match status" value="1"/>
</dbReference>
<dbReference type="GO" id="GO:0005524">
    <property type="term" value="F:ATP binding"/>
    <property type="evidence" value="ECO:0007669"/>
    <property type="project" value="InterPro"/>
</dbReference>
<gene>
    <name evidence="2" type="ordered locus">Pyrfu_0495</name>
</gene>
<evidence type="ECO:0000313" key="3">
    <source>
        <dbReference type="Proteomes" id="UP000001037"/>
    </source>
</evidence>
<dbReference type="InterPro" id="IPR003593">
    <property type="entry name" value="AAA+_ATPase"/>
</dbReference>
<proteinExistence type="predicted"/>
<dbReference type="HOGENOM" id="CLU_712933_0_0_2"/>
<dbReference type="RefSeq" id="WP_014026043.1">
    <property type="nucleotide sequence ID" value="NC_015931.1"/>
</dbReference>
<dbReference type="InterPro" id="IPR051667">
    <property type="entry name" value="Archaeal_ATPase_domain"/>
</dbReference>
<dbReference type="PANTHER" id="PTHR37096">
    <property type="entry name" value="YALI0E33429P"/>
    <property type="match status" value="1"/>
</dbReference>
<dbReference type="InterPro" id="IPR027417">
    <property type="entry name" value="P-loop_NTPase"/>
</dbReference>
<dbReference type="Pfam" id="PF01637">
    <property type="entry name" value="ATPase_2"/>
    <property type="match status" value="1"/>
</dbReference>
<dbReference type="eggNOG" id="arCOG03408">
    <property type="taxonomic scope" value="Archaea"/>
</dbReference>
<dbReference type="EMBL" id="CP002838">
    <property type="protein sequence ID" value="AEM38366.1"/>
    <property type="molecule type" value="Genomic_DNA"/>
</dbReference>
<evidence type="ECO:0000313" key="2">
    <source>
        <dbReference type="EMBL" id="AEM38366.1"/>
    </source>
</evidence>
<reference evidence="2 3" key="1">
    <citation type="journal article" date="2011" name="Stand. Genomic Sci.">
        <title>Complete genome sequence of the hyperthermophilic chemolithoautotroph Pyrolobus fumarii type strain (1A).</title>
        <authorList>
            <person name="Anderson I."/>
            <person name="Goker M."/>
            <person name="Nolan M."/>
            <person name="Lucas S."/>
            <person name="Hammon N."/>
            <person name="Deshpande S."/>
            <person name="Cheng J.F."/>
            <person name="Tapia R."/>
            <person name="Han C."/>
            <person name="Goodwin L."/>
            <person name="Pitluck S."/>
            <person name="Huntemann M."/>
            <person name="Liolios K."/>
            <person name="Ivanova N."/>
            <person name="Pagani I."/>
            <person name="Mavromatis K."/>
            <person name="Ovchinikova G."/>
            <person name="Pati A."/>
            <person name="Chen A."/>
            <person name="Palaniappan K."/>
            <person name="Land M."/>
            <person name="Hauser L."/>
            <person name="Brambilla E.M."/>
            <person name="Huber H."/>
            <person name="Yasawong M."/>
            <person name="Rohde M."/>
            <person name="Spring S."/>
            <person name="Abt B."/>
            <person name="Sikorski J."/>
            <person name="Wirth R."/>
            <person name="Detter J.C."/>
            <person name="Woyke T."/>
            <person name="Bristow J."/>
            <person name="Eisen J.A."/>
            <person name="Markowitz V."/>
            <person name="Hugenholtz P."/>
            <person name="Kyrpides N.C."/>
            <person name="Klenk H.P."/>
            <person name="Lapidus A."/>
        </authorList>
    </citation>
    <scope>NUCLEOTIDE SEQUENCE [LARGE SCALE GENOMIC DNA]</scope>
    <source>
        <strain evidence="3">DSM 11204 / 1A</strain>
    </source>
</reference>
<accession>G0EGJ2</accession>
<organism evidence="2 3">
    <name type="scientific">Pyrolobus fumarii (strain DSM 11204 / 1A)</name>
    <dbReference type="NCBI Taxonomy" id="694429"/>
    <lineage>
        <taxon>Archaea</taxon>
        <taxon>Thermoproteota</taxon>
        <taxon>Thermoprotei</taxon>
        <taxon>Desulfurococcales</taxon>
        <taxon>Pyrodictiaceae</taxon>
        <taxon>Pyrolobus</taxon>
    </lineage>
</organism>
<keyword evidence="3" id="KW-1185">Reference proteome</keyword>